<dbReference type="PANTHER" id="PTHR42985">
    <property type="entry name" value="SODIUM-COUPLED MONOCARBOXYLATE TRANSPORTER"/>
    <property type="match status" value="1"/>
</dbReference>
<evidence type="ECO:0008006" key="13">
    <source>
        <dbReference type="Google" id="ProtNLM"/>
    </source>
</evidence>
<dbReference type="InterPro" id="IPR038377">
    <property type="entry name" value="Na/Glc_symporter_sf"/>
</dbReference>
<keyword evidence="6 11" id="KW-1133">Transmembrane helix</keyword>
<evidence type="ECO:0000256" key="11">
    <source>
        <dbReference type="SAM" id="Phobius"/>
    </source>
</evidence>
<evidence type="ECO:0000256" key="4">
    <source>
        <dbReference type="ARBA" id="ARBA00022475"/>
    </source>
</evidence>
<evidence type="ECO:0000256" key="5">
    <source>
        <dbReference type="ARBA" id="ARBA00022692"/>
    </source>
</evidence>
<evidence type="ECO:0000256" key="7">
    <source>
        <dbReference type="ARBA" id="ARBA00023053"/>
    </source>
</evidence>
<sequence>MANSLNVTFEWQDYLVFCIMLVISSVIGLYFGIKARRQRASAQDMLTANRSLPILPMALSLSASFTSATTILGIPAEVYSR</sequence>
<dbReference type="GO" id="GO:0015293">
    <property type="term" value="F:symporter activity"/>
    <property type="evidence" value="ECO:0007669"/>
    <property type="project" value="TreeGrafter"/>
</dbReference>
<evidence type="ECO:0000313" key="12">
    <source>
        <dbReference type="EMBL" id="CEK68412.1"/>
    </source>
</evidence>
<evidence type="ECO:0000256" key="9">
    <source>
        <dbReference type="ARBA" id="ARBA00023136"/>
    </source>
</evidence>
<evidence type="ECO:0000256" key="1">
    <source>
        <dbReference type="ARBA" id="ARBA00004651"/>
    </source>
</evidence>
<dbReference type="GO" id="GO:0006814">
    <property type="term" value="P:sodium ion transport"/>
    <property type="evidence" value="ECO:0007669"/>
    <property type="project" value="UniProtKB-KW"/>
</dbReference>
<feature type="non-terminal residue" evidence="12">
    <location>
        <position position="81"/>
    </location>
</feature>
<evidence type="ECO:0000256" key="10">
    <source>
        <dbReference type="ARBA" id="ARBA00023201"/>
    </source>
</evidence>
<organism evidence="12">
    <name type="scientific">Arion vulgaris</name>
    <dbReference type="NCBI Taxonomy" id="1028688"/>
    <lineage>
        <taxon>Eukaryota</taxon>
        <taxon>Metazoa</taxon>
        <taxon>Spiralia</taxon>
        <taxon>Lophotrochozoa</taxon>
        <taxon>Mollusca</taxon>
        <taxon>Gastropoda</taxon>
        <taxon>Heterobranchia</taxon>
        <taxon>Euthyneura</taxon>
        <taxon>Panpulmonata</taxon>
        <taxon>Eupulmonata</taxon>
        <taxon>Stylommatophora</taxon>
        <taxon>Helicina</taxon>
        <taxon>Arionoidea</taxon>
        <taxon>Arionidae</taxon>
        <taxon>Arion</taxon>
    </lineage>
</organism>
<keyword evidence="7" id="KW-0915">Sodium</keyword>
<keyword evidence="10" id="KW-0739">Sodium transport</keyword>
<gene>
    <name evidence="12" type="primary">ORF66240</name>
</gene>
<feature type="transmembrane region" description="Helical" evidence="11">
    <location>
        <begin position="14"/>
        <end position="33"/>
    </location>
</feature>
<comment type="subcellular location">
    <subcellularLocation>
        <location evidence="1">Cell membrane</location>
        <topology evidence="1">Multi-pass membrane protein</topology>
    </subcellularLocation>
</comment>
<dbReference type="PANTHER" id="PTHR42985:SF45">
    <property type="entry name" value="SODIUM_IODIDE COTRANSPORTER-LIKE"/>
    <property type="match status" value="1"/>
</dbReference>
<reference evidence="12" key="1">
    <citation type="submission" date="2014-12" db="EMBL/GenBank/DDBJ databases">
        <title>Insight into the proteome of Arion vulgaris.</title>
        <authorList>
            <person name="Aradska J."/>
            <person name="Bulat T."/>
            <person name="Smidak R."/>
            <person name="Sarate P."/>
            <person name="Gangsoo J."/>
            <person name="Sialana F."/>
            <person name="Bilban M."/>
            <person name="Lubec G."/>
        </authorList>
    </citation>
    <scope>NUCLEOTIDE SEQUENCE</scope>
    <source>
        <tissue evidence="12">Skin</tissue>
    </source>
</reference>
<dbReference type="AlphaFoldDB" id="A0A0B6ZJ67"/>
<evidence type="ECO:0000256" key="8">
    <source>
        <dbReference type="ARBA" id="ARBA00023065"/>
    </source>
</evidence>
<dbReference type="PROSITE" id="PS50283">
    <property type="entry name" value="NA_SOLUT_SYMP_3"/>
    <property type="match status" value="1"/>
</dbReference>
<evidence type="ECO:0000256" key="6">
    <source>
        <dbReference type="ARBA" id="ARBA00022989"/>
    </source>
</evidence>
<dbReference type="EMBL" id="HACG01021547">
    <property type="protein sequence ID" value="CEK68412.1"/>
    <property type="molecule type" value="Transcribed_RNA"/>
</dbReference>
<dbReference type="GO" id="GO:0005886">
    <property type="term" value="C:plasma membrane"/>
    <property type="evidence" value="ECO:0007669"/>
    <property type="project" value="UniProtKB-SubCell"/>
</dbReference>
<dbReference type="InterPro" id="IPR001734">
    <property type="entry name" value="Na/solute_symporter"/>
</dbReference>
<evidence type="ECO:0000256" key="2">
    <source>
        <dbReference type="ARBA" id="ARBA00006434"/>
    </source>
</evidence>
<feature type="transmembrane region" description="Helical" evidence="11">
    <location>
        <begin position="54"/>
        <end position="76"/>
    </location>
</feature>
<dbReference type="Gene3D" id="1.20.1730.10">
    <property type="entry name" value="Sodium/glucose cotransporter"/>
    <property type="match status" value="1"/>
</dbReference>
<keyword evidence="9 11" id="KW-0472">Membrane</keyword>
<keyword evidence="5 11" id="KW-0812">Transmembrane</keyword>
<keyword evidence="4" id="KW-1003">Cell membrane</keyword>
<evidence type="ECO:0000256" key="3">
    <source>
        <dbReference type="ARBA" id="ARBA00022448"/>
    </source>
</evidence>
<proteinExistence type="inferred from homology"/>
<keyword evidence="3" id="KW-0813">Transport</keyword>
<keyword evidence="8" id="KW-0406">Ion transport</keyword>
<name>A0A0B6ZJ67_9EUPU</name>
<comment type="similarity">
    <text evidence="2">Belongs to the sodium:solute symporter (SSF) (TC 2.A.21) family.</text>
</comment>
<dbReference type="InterPro" id="IPR051163">
    <property type="entry name" value="Sodium:Solute_Symporter_SSF"/>
</dbReference>
<accession>A0A0B6ZJ67</accession>
<protein>
    <recommendedName>
        <fullName evidence="13">Sodium-dependent multivitamin transporter</fullName>
    </recommendedName>
</protein>